<gene>
    <name evidence="1" type="ORF">LOK49_LG06G03185</name>
</gene>
<dbReference type="EMBL" id="CM045762">
    <property type="protein sequence ID" value="KAI8012671.1"/>
    <property type="molecule type" value="Genomic_DNA"/>
</dbReference>
<accession>A0ACC0HL27</accession>
<proteinExistence type="predicted"/>
<organism evidence="1 2">
    <name type="scientific">Camellia lanceoleosa</name>
    <dbReference type="NCBI Taxonomy" id="1840588"/>
    <lineage>
        <taxon>Eukaryota</taxon>
        <taxon>Viridiplantae</taxon>
        <taxon>Streptophyta</taxon>
        <taxon>Embryophyta</taxon>
        <taxon>Tracheophyta</taxon>
        <taxon>Spermatophyta</taxon>
        <taxon>Magnoliopsida</taxon>
        <taxon>eudicotyledons</taxon>
        <taxon>Gunneridae</taxon>
        <taxon>Pentapetalae</taxon>
        <taxon>asterids</taxon>
        <taxon>Ericales</taxon>
        <taxon>Theaceae</taxon>
        <taxon>Camellia</taxon>
    </lineage>
</organism>
<sequence>MRLILLQSAIDFLLDDIKRSIGAVNCIVRKSDGKFFGCSTDYVGAITAIEDALGGSQHVSGTVVSPLAGKLLVIGADGAGKALAYEEFVFGPSNEGGFWCTVMGQYILVFMWIVLRLVNWLCCSILLWFDKVVNERFSGVWIDDGLQQRRSCQGQTDYGEYDATKDFVEARKFVLKPQRLYPDLENISQMIMVCDVHCSAENKVFGNEKDWYGILKIDPTADEASIKKQYRSLLFCFILIRTSFLVQQMPLS</sequence>
<evidence type="ECO:0000313" key="1">
    <source>
        <dbReference type="EMBL" id="KAI8012671.1"/>
    </source>
</evidence>
<reference evidence="1 2" key="1">
    <citation type="journal article" date="2022" name="Plant J.">
        <title>Chromosome-level genome of Camellia lanceoleosa provides a valuable resource for understanding genome evolution and self-incompatibility.</title>
        <authorList>
            <person name="Gong W."/>
            <person name="Xiao S."/>
            <person name="Wang L."/>
            <person name="Liao Z."/>
            <person name="Chang Y."/>
            <person name="Mo W."/>
            <person name="Hu G."/>
            <person name="Li W."/>
            <person name="Zhao G."/>
            <person name="Zhu H."/>
            <person name="Hu X."/>
            <person name="Ji K."/>
            <person name="Xiang X."/>
            <person name="Song Q."/>
            <person name="Yuan D."/>
            <person name="Jin S."/>
            <person name="Zhang L."/>
        </authorList>
    </citation>
    <scope>NUCLEOTIDE SEQUENCE [LARGE SCALE GENOMIC DNA]</scope>
    <source>
        <strain evidence="1">SQ_2022a</strain>
    </source>
</reference>
<comment type="caution">
    <text evidence="1">The sequence shown here is derived from an EMBL/GenBank/DDBJ whole genome shotgun (WGS) entry which is preliminary data.</text>
</comment>
<keyword evidence="2" id="KW-1185">Reference proteome</keyword>
<protein>
    <submittedName>
        <fullName evidence="1">Uncharacterized protein</fullName>
    </submittedName>
</protein>
<evidence type="ECO:0000313" key="2">
    <source>
        <dbReference type="Proteomes" id="UP001060215"/>
    </source>
</evidence>
<dbReference type="Proteomes" id="UP001060215">
    <property type="component" value="Chromosome 5"/>
</dbReference>
<name>A0ACC0HL27_9ERIC</name>